<organism evidence="1 2">
    <name type="scientific">Leucogyrophana mollusca</name>
    <dbReference type="NCBI Taxonomy" id="85980"/>
    <lineage>
        <taxon>Eukaryota</taxon>
        <taxon>Fungi</taxon>
        <taxon>Dikarya</taxon>
        <taxon>Basidiomycota</taxon>
        <taxon>Agaricomycotina</taxon>
        <taxon>Agaricomycetes</taxon>
        <taxon>Agaricomycetidae</taxon>
        <taxon>Boletales</taxon>
        <taxon>Boletales incertae sedis</taxon>
        <taxon>Leucogyrophana</taxon>
    </lineage>
</organism>
<comment type="caution">
    <text evidence="1">The sequence shown here is derived from an EMBL/GenBank/DDBJ whole genome shotgun (WGS) entry which is preliminary data.</text>
</comment>
<dbReference type="Proteomes" id="UP000790709">
    <property type="component" value="Unassembled WGS sequence"/>
</dbReference>
<proteinExistence type="predicted"/>
<sequence>MSSTRLSDNHPLAVLPTPRKVFLLFVFCFAQFLDSFNTAALFSAIPPISAQVGLNNSESVWLNSSYRLTFASFLLVSGRMSDLYSPKKIFLTGIFPICFLSIGLGFTRNKELMLVLRALSGIGAALTIPSSLHLVVHMFPEPATQAKAVGAFGGSGALGNLLGVVIGALLVSFASWPWVYWTVALMAFATGVTCTMLIPPHIEPREKVGSYSRFQRLDLFGASMLTTALILFIFAVTSGSTDGWATATVLVPLFISVILFAGYFIWEAKIPEERASLPPRMWSYTNFAVLVPLALLPYSWWSTVYLLFSWWWQDVFYWSSIKSAIHFLPIALFGFPCMAISVALSRKFPAKRMLLAGLIIQLIGTIFLPFGDSESRYWPVVFPGFMLGTAGTTIVFSSTNVAIFAITPPEVAGTVGAIFNCALQLGAATYSAIATSIQTSVQSSPTSYDGRAAGFEFLLAGVAVEALAVLVCFRQTRGFNQDTGIEERTESEIELKEGDTA</sequence>
<protein>
    <submittedName>
        <fullName evidence="1">MFS general substrate transporter</fullName>
    </submittedName>
</protein>
<gene>
    <name evidence="1" type="ORF">BV22DRAFT_1200099</name>
</gene>
<accession>A0ACB8AYK3</accession>
<name>A0ACB8AYK3_9AGAM</name>
<evidence type="ECO:0000313" key="1">
    <source>
        <dbReference type="EMBL" id="KAH7918076.1"/>
    </source>
</evidence>
<keyword evidence="2" id="KW-1185">Reference proteome</keyword>
<evidence type="ECO:0000313" key="2">
    <source>
        <dbReference type="Proteomes" id="UP000790709"/>
    </source>
</evidence>
<reference evidence="1" key="1">
    <citation type="journal article" date="2021" name="New Phytol.">
        <title>Evolutionary innovations through gain and loss of genes in the ectomycorrhizal Boletales.</title>
        <authorList>
            <person name="Wu G."/>
            <person name="Miyauchi S."/>
            <person name="Morin E."/>
            <person name="Kuo A."/>
            <person name="Drula E."/>
            <person name="Varga T."/>
            <person name="Kohler A."/>
            <person name="Feng B."/>
            <person name="Cao Y."/>
            <person name="Lipzen A."/>
            <person name="Daum C."/>
            <person name="Hundley H."/>
            <person name="Pangilinan J."/>
            <person name="Johnson J."/>
            <person name="Barry K."/>
            <person name="LaButti K."/>
            <person name="Ng V."/>
            <person name="Ahrendt S."/>
            <person name="Min B."/>
            <person name="Choi I.G."/>
            <person name="Park H."/>
            <person name="Plett J.M."/>
            <person name="Magnuson J."/>
            <person name="Spatafora J.W."/>
            <person name="Nagy L.G."/>
            <person name="Henrissat B."/>
            <person name="Grigoriev I.V."/>
            <person name="Yang Z.L."/>
            <person name="Xu J."/>
            <person name="Martin F.M."/>
        </authorList>
    </citation>
    <scope>NUCLEOTIDE SEQUENCE</scope>
    <source>
        <strain evidence="1">KUC20120723A-06</strain>
    </source>
</reference>
<dbReference type="EMBL" id="MU266861">
    <property type="protein sequence ID" value="KAH7918076.1"/>
    <property type="molecule type" value="Genomic_DNA"/>
</dbReference>